<dbReference type="AlphaFoldDB" id="A0A445AMG3"/>
<protein>
    <recommendedName>
        <fullName evidence="3">Plant bHLH transcription factor ACT-like domain-containing protein</fullName>
    </recommendedName>
</protein>
<organism evidence="4 5">
    <name type="scientific">Arachis hypogaea</name>
    <name type="common">Peanut</name>
    <dbReference type="NCBI Taxonomy" id="3818"/>
    <lineage>
        <taxon>Eukaryota</taxon>
        <taxon>Viridiplantae</taxon>
        <taxon>Streptophyta</taxon>
        <taxon>Embryophyta</taxon>
        <taxon>Tracheophyta</taxon>
        <taxon>Spermatophyta</taxon>
        <taxon>Magnoliopsida</taxon>
        <taxon>eudicotyledons</taxon>
        <taxon>Gunneridae</taxon>
        <taxon>Pentapetalae</taxon>
        <taxon>rosids</taxon>
        <taxon>fabids</taxon>
        <taxon>Fabales</taxon>
        <taxon>Fabaceae</taxon>
        <taxon>Papilionoideae</taxon>
        <taxon>50 kb inversion clade</taxon>
        <taxon>dalbergioids sensu lato</taxon>
        <taxon>Dalbergieae</taxon>
        <taxon>Pterocarpus clade</taxon>
        <taxon>Arachis</taxon>
    </lineage>
</organism>
<dbReference type="STRING" id="3818.A0A445AMG3"/>
<evidence type="ECO:0000256" key="1">
    <source>
        <dbReference type="ARBA" id="ARBA00004123"/>
    </source>
</evidence>
<dbReference type="Pfam" id="PF22754">
    <property type="entry name" value="bHLH-TF_ACT-like_plant"/>
    <property type="match status" value="1"/>
</dbReference>
<comment type="caution">
    <text evidence="4">The sequence shown here is derived from an EMBL/GenBank/DDBJ whole genome shotgun (WGS) entry which is preliminary data.</text>
</comment>
<dbReference type="EMBL" id="SDMP01000011">
    <property type="protein sequence ID" value="RYR27642.1"/>
    <property type="molecule type" value="Genomic_DNA"/>
</dbReference>
<dbReference type="PANTHER" id="PTHR31945:SF8">
    <property type="entry name" value="TRANSCRIPTION FACTOR BHLH93-LIKE PROTEIN"/>
    <property type="match status" value="1"/>
</dbReference>
<dbReference type="PANTHER" id="PTHR31945">
    <property type="entry name" value="TRANSCRIPTION FACTOR SCREAM2-RELATED"/>
    <property type="match status" value="1"/>
</dbReference>
<dbReference type="Proteomes" id="UP000289738">
    <property type="component" value="Chromosome B01"/>
</dbReference>
<sequence>MVSKVQNQKTRSMFNNLQLLHSITHFQRRQKTLVLLDASEYIKFLKQRLEEEWKQLVAAATMPMLKVEAQEEKFMIKVVSERSCKGLLVFILEAFEELGLDVLQARVSCAQNFSLEAIGIKDKNGTCHLDAQVIQKVVSQAIQNWSEVTHQQ</sequence>
<evidence type="ECO:0000313" key="5">
    <source>
        <dbReference type="Proteomes" id="UP000289738"/>
    </source>
</evidence>
<evidence type="ECO:0000313" key="4">
    <source>
        <dbReference type="EMBL" id="RYR27642.1"/>
    </source>
</evidence>
<keyword evidence="5" id="KW-1185">Reference proteome</keyword>
<comment type="subcellular location">
    <subcellularLocation>
        <location evidence="1">Nucleus</location>
    </subcellularLocation>
</comment>
<dbReference type="GO" id="GO:0043565">
    <property type="term" value="F:sequence-specific DNA binding"/>
    <property type="evidence" value="ECO:0007669"/>
    <property type="project" value="TreeGrafter"/>
</dbReference>
<accession>A0A445AMG3</accession>
<dbReference type="InterPro" id="IPR054502">
    <property type="entry name" value="bHLH-TF_ACT-like_plant"/>
</dbReference>
<reference evidence="4 5" key="1">
    <citation type="submission" date="2019-01" db="EMBL/GenBank/DDBJ databases">
        <title>Sequencing of cultivated peanut Arachis hypogaea provides insights into genome evolution and oil improvement.</title>
        <authorList>
            <person name="Chen X."/>
        </authorList>
    </citation>
    <scope>NUCLEOTIDE SEQUENCE [LARGE SCALE GENOMIC DNA]</scope>
    <source>
        <strain evidence="5">cv. Fuhuasheng</strain>
        <tissue evidence="4">Leaves</tissue>
    </source>
</reference>
<gene>
    <name evidence="4" type="ORF">Ahy_B01g051659</name>
</gene>
<dbReference type="InterPro" id="IPR051358">
    <property type="entry name" value="TF_AMS/ICE1/BHLH6-like"/>
</dbReference>
<keyword evidence="2" id="KW-0539">Nucleus</keyword>
<proteinExistence type="predicted"/>
<feature type="domain" description="Plant bHLH transcription factor ACT-like" evidence="3">
    <location>
        <begin position="65"/>
        <end position="143"/>
    </location>
</feature>
<evidence type="ECO:0000259" key="3">
    <source>
        <dbReference type="Pfam" id="PF22754"/>
    </source>
</evidence>
<name>A0A445AMG3_ARAHY</name>
<evidence type="ECO:0000256" key="2">
    <source>
        <dbReference type="ARBA" id="ARBA00023242"/>
    </source>
</evidence>
<dbReference type="Gramene" id="arahy.Tifrunner.gnm2.ann2.Ah11g034300.1">
    <property type="protein sequence ID" value="arahy.Tifrunner.gnm2.ann2.Ah11g034300.1-CDS"/>
    <property type="gene ID" value="arahy.Tifrunner.gnm2.ann2.Ah11g034300"/>
</dbReference>
<dbReference type="GO" id="GO:0005634">
    <property type="term" value="C:nucleus"/>
    <property type="evidence" value="ECO:0007669"/>
    <property type="project" value="UniProtKB-SubCell"/>
</dbReference>
<dbReference type="OrthoDB" id="1917523at2759"/>
<dbReference type="GO" id="GO:0003700">
    <property type="term" value="F:DNA-binding transcription factor activity"/>
    <property type="evidence" value="ECO:0007669"/>
    <property type="project" value="TreeGrafter"/>
</dbReference>